<dbReference type="InterPro" id="IPR004812">
    <property type="entry name" value="Efflux_drug-R_Bcr/CmlA"/>
</dbReference>
<feature type="transmembrane region" description="Helical" evidence="8">
    <location>
        <begin position="290"/>
        <end position="314"/>
    </location>
</feature>
<feature type="transmembrane region" description="Helical" evidence="8">
    <location>
        <begin position="326"/>
        <end position="348"/>
    </location>
</feature>
<comment type="caution">
    <text evidence="10">The sequence shown here is derived from an EMBL/GenBank/DDBJ whole genome shotgun (WGS) entry which is preliminary data.</text>
</comment>
<feature type="transmembrane region" description="Helical" evidence="8">
    <location>
        <begin position="264"/>
        <end position="284"/>
    </location>
</feature>
<feature type="transmembrane region" description="Helical" evidence="8">
    <location>
        <begin position="354"/>
        <end position="373"/>
    </location>
</feature>
<feature type="transmembrane region" description="Helical" evidence="8">
    <location>
        <begin position="232"/>
        <end position="252"/>
    </location>
</feature>
<sequence length="386" mass="41568">MLSALTALAPLGTDIYLAAVPSMALDFSVAIHDVEASISYFLVGLSLGQLLGGPLSDRFGRRKLVISGLGLFALSSLGILFSEGLIQLWLFRFIQALGGGLAMVNSSAIIRDLSSGKAGAANIIRVMQVMMIAPLAAPIIGMLILQISNWNNIFVFLMLYSLILMLLFYRYLPETSPMQASGNWFSNYFAVIREYRVWGFIASTCAAYAGLLGFITASPGVLMGYFGLSETLYPFVFGFNVLMMVLMSRANLRLLGRFESSQLISIGQGMQLLSSSLMLAYILLSEQHTLYILIPLTMLFMGSHSFVVANSIACTTELFPQRAGTATALIAALGFFSGGLSGGIIGYFSDGTPLPMVSVLFVACLTGIGIRWITRCSGCKKISSIT</sequence>
<dbReference type="NCBIfam" id="TIGR00710">
    <property type="entry name" value="efflux_Bcr_CflA"/>
    <property type="match status" value="1"/>
</dbReference>
<dbReference type="GO" id="GO:1990961">
    <property type="term" value="P:xenobiotic detoxification by transmembrane export across the plasma membrane"/>
    <property type="evidence" value="ECO:0007669"/>
    <property type="project" value="InterPro"/>
</dbReference>
<comment type="caution">
    <text evidence="8">Lacks conserved residue(s) required for the propagation of feature annotation.</text>
</comment>
<dbReference type="InterPro" id="IPR011701">
    <property type="entry name" value="MFS"/>
</dbReference>
<feature type="domain" description="Major facilitator superfamily (MFS) profile" evidence="9">
    <location>
        <begin position="1"/>
        <end position="386"/>
    </location>
</feature>
<dbReference type="PROSITE" id="PS00216">
    <property type="entry name" value="SUGAR_TRANSPORT_1"/>
    <property type="match status" value="1"/>
</dbReference>
<dbReference type="PANTHER" id="PTHR23502:SF132">
    <property type="entry name" value="POLYAMINE TRANSPORTER 2-RELATED"/>
    <property type="match status" value="1"/>
</dbReference>
<dbReference type="InterPro" id="IPR036259">
    <property type="entry name" value="MFS_trans_sf"/>
</dbReference>
<dbReference type="Pfam" id="PF07690">
    <property type="entry name" value="MFS_1"/>
    <property type="match status" value="1"/>
</dbReference>
<evidence type="ECO:0000256" key="7">
    <source>
        <dbReference type="ARBA" id="ARBA00023136"/>
    </source>
</evidence>
<dbReference type="PANTHER" id="PTHR23502">
    <property type="entry name" value="MAJOR FACILITATOR SUPERFAMILY"/>
    <property type="match status" value="1"/>
</dbReference>
<dbReference type="Proteomes" id="UP000191418">
    <property type="component" value="Unassembled WGS sequence"/>
</dbReference>
<organism evidence="10 11">
    <name type="scientific">Oceanospirillum multiglobuliferum</name>
    <dbReference type="NCBI Taxonomy" id="64969"/>
    <lineage>
        <taxon>Bacteria</taxon>
        <taxon>Pseudomonadati</taxon>
        <taxon>Pseudomonadota</taxon>
        <taxon>Gammaproteobacteria</taxon>
        <taxon>Oceanospirillales</taxon>
        <taxon>Oceanospirillaceae</taxon>
        <taxon>Oceanospirillum</taxon>
    </lineage>
</organism>
<keyword evidence="8" id="KW-0997">Cell inner membrane</keyword>
<name>A0A1V4TA80_9GAMM</name>
<evidence type="ECO:0000256" key="6">
    <source>
        <dbReference type="ARBA" id="ARBA00022989"/>
    </source>
</evidence>
<feature type="transmembrane region" description="Helical" evidence="8">
    <location>
        <begin position="197"/>
        <end position="226"/>
    </location>
</feature>
<comment type="subcellular location">
    <subcellularLocation>
        <location evidence="8">Cell inner membrane</location>
        <topology evidence="8">Multi-pass membrane protein</topology>
    </subcellularLocation>
    <subcellularLocation>
        <location evidence="1">Cell membrane</location>
        <topology evidence="1">Multi-pass membrane protein</topology>
    </subcellularLocation>
</comment>
<keyword evidence="3 8" id="KW-0813">Transport</keyword>
<dbReference type="AlphaFoldDB" id="A0A1V4TA80"/>
<dbReference type="EMBL" id="MTSM01000001">
    <property type="protein sequence ID" value="OPX57149.1"/>
    <property type="molecule type" value="Genomic_DNA"/>
</dbReference>
<evidence type="ECO:0000256" key="4">
    <source>
        <dbReference type="ARBA" id="ARBA00022475"/>
    </source>
</evidence>
<dbReference type="PROSITE" id="PS50850">
    <property type="entry name" value="MFS"/>
    <property type="match status" value="1"/>
</dbReference>
<keyword evidence="4" id="KW-1003">Cell membrane</keyword>
<dbReference type="InterPro" id="IPR020846">
    <property type="entry name" value="MFS_dom"/>
</dbReference>
<evidence type="ECO:0000256" key="8">
    <source>
        <dbReference type="RuleBase" id="RU365088"/>
    </source>
</evidence>
<evidence type="ECO:0000313" key="11">
    <source>
        <dbReference type="Proteomes" id="UP000191418"/>
    </source>
</evidence>
<comment type="similarity">
    <text evidence="2 8">Belongs to the major facilitator superfamily. Bcr/CmlA family.</text>
</comment>
<protein>
    <recommendedName>
        <fullName evidence="8">Bcr/CflA family efflux transporter</fullName>
    </recommendedName>
</protein>
<feature type="transmembrane region" description="Helical" evidence="8">
    <location>
        <begin position="153"/>
        <end position="172"/>
    </location>
</feature>
<proteinExistence type="inferred from homology"/>
<feature type="transmembrane region" description="Helical" evidence="8">
    <location>
        <begin position="64"/>
        <end position="82"/>
    </location>
</feature>
<keyword evidence="5 8" id="KW-0812">Transmembrane</keyword>
<keyword evidence="7 8" id="KW-0472">Membrane</keyword>
<dbReference type="InterPro" id="IPR005829">
    <property type="entry name" value="Sugar_transporter_CS"/>
</dbReference>
<feature type="transmembrane region" description="Helical" evidence="8">
    <location>
        <begin position="122"/>
        <end position="147"/>
    </location>
</feature>
<dbReference type="GO" id="GO:0005886">
    <property type="term" value="C:plasma membrane"/>
    <property type="evidence" value="ECO:0007669"/>
    <property type="project" value="UniProtKB-SubCell"/>
</dbReference>
<dbReference type="STRING" id="64969.SAMN02745127_02035"/>
<dbReference type="SUPFAM" id="SSF103473">
    <property type="entry name" value="MFS general substrate transporter"/>
    <property type="match status" value="1"/>
</dbReference>
<feature type="transmembrane region" description="Helical" evidence="8">
    <location>
        <begin position="34"/>
        <end position="52"/>
    </location>
</feature>
<evidence type="ECO:0000256" key="2">
    <source>
        <dbReference type="ARBA" id="ARBA00006236"/>
    </source>
</evidence>
<evidence type="ECO:0000256" key="3">
    <source>
        <dbReference type="ARBA" id="ARBA00022448"/>
    </source>
</evidence>
<evidence type="ECO:0000256" key="5">
    <source>
        <dbReference type="ARBA" id="ARBA00022692"/>
    </source>
</evidence>
<dbReference type="Gene3D" id="1.20.1720.10">
    <property type="entry name" value="Multidrug resistance protein D"/>
    <property type="match status" value="1"/>
</dbReference>
<evidence type="ECO:0000259" key="9">
    <source>
        <dbReference type="PROSITE" id="PS50850"/>
    </source>
</evidence>
<gene>
    <name evidence="10" type="ORF">BTE48_01325</name>
</gene>
<feature type="transmembrane region" description="Helical" evidence="8">
    <location>
        <begin position="88"/>
        <end position="110"/>
    </location>
</feature>
<evidence type="ECO:0000313" key="10">
    <source>
        <dbReference type="EMBL" id="OPX57149.1"/>
    </source>
</evidence>
<keyword evidence="6 8" id="KW-1133">Transmembrane helix</keyword>
<reference evidence="10 11" key="1">
    <citation type="submission" date="2017-01" db="EMBL/GenBank/DDBJ databases">
        <title>Genome Sequencing of a Marine Spirillum, Oceanospirillum multiglobuliferum ATCC 33336, from Japan.</title>
        <authorList>
            <person name="Carney J.G."/>
            <person name="Trachtenberg A.M."/>
            <person name="Rheaume B.A."/>
            <person name="Linnane J.D."/>
            <person name="Pitts N.L."/>
            <person name="Mykles D.L."/>
            <person name="Maclea K.S."/>
        </authorList>
    </citation>
    <scope>NUCLEOTIDE SEQUENCE [LARGE SCALE GENOMIC DNA]</scope>
    <source>
        <strain evidence="10 11">ATCC 33336</strain>
    </source>
</reference>
<keyword evidence="11" id="KW-1185">Reference proteome</keyword>
<accession>A0A1V4TA80</accession>
<evidence type="ECO:0000256" key="1">
    <source>
        <dbReference type="ARBA" id="ARBA00004651"/>
    </source>
</evidence>
<dbReference type="GO" id="GO:0042910">
    <property type="term" value="F:xenobiotic transmembrane transporter activity"/>
    <property type="evidence" value="ECO:0007669"/>
    <property type="project" value="InterPro"/>
</dbReference>